<dbReference type="PANTHER" id="PTHR42830">
    <property type="entry name" value="OSMOTICALLY INDUCIBLE FAMILY PROTEIN"/>
    <property type="match status" value="1"/>
</dbReference>
<dbReference type="AlphaFoldDB" id="A0A2T2WI76"/>
<sequence>MDLVFNVTADWSGVGNAGQGTMHIGTDNYVYSAPANMGGKGVGASPEDLLIAAVTACYSGTLMRVLAQQRLAADSLTIQTVGTVADFPEKARFARIVVNPTIKGGDPSQRDEYERAAEEARERCFIGKTVRDYLRYEVGTVTIDSAHS</sequence>
<dbReference type="InterPro" id="IPR003718">
    <property type="entry name" value="OsmC/Ohr_fam"/>
</dbReference>
<protein>
    <recommendedName>
        <fullName evidence="3">Osmotically inducible protein OsmC</fullName>
    </recommendedName>
</protein>
<dbReference type="InterPro" id="IPR052707">
    <property type="entry name" value="OsmC_Ohr_Peroxiredoxin"/>
</dbReference>
<dbReference type="Pfam" id="PF02566">
    <property type="entry name" value="OsmC"/>
    <property type="match status" value="1"/>
</dbReference>
<gene>
    <name evidence="1" type="ORF">C7B45_08605</name>
</gene>
<dbReference type="EMBL" id="PXYV01000024">
    <property type="protein sequence ID" value="PSR21943.1"/>
    <property type="molecule type" value="Genomic_DNA"/>
</dbReference>
<organism evidence="1 2">
    <name type="scientific">Sulfobacillus acidophilus</name>
    <dbReference type="NCBI Taxonomy" id="53633"/>
    <lineage>
        <taxon>Bacteria</taxon>
        <taxon>Bacillati</taxon>
        <taxon>Bacillota</taxon>
        <taxon>Clostridia</taxon>
        <taxon>Eubacteriales</taxon>
        <taxon>Clostridiales Family XVII. Incertae Sedis</taxon>
        <taxon>Sulfobacillus</taxon>
    </lineage>
</organism>
<dbReference type="Gene3D" id="3.30.300.20">
    <property type="match status" value="1"/>
</dbReference>
<reference evidence="1 2" key="1">
    <citation type="journal article" date="2014" name="BMC Genomics">
        <title>Comparison of environmental and isolate Sulfobacillus genomes reveals diverse carbon, sulfur, nitrogen, and hydrogen metabolisms.</title>
        <authorList>
            <person name="Justice N.B."/>
            <person name="Norman A."/>
            <person name="Brown C.T."/>
            <person name="Singh A."/>
            <person name="Thomas B.C."/>
            <person name="Banfield J.F."/>
        </authorList>
    </citation>
    <scope>NUCLEOTIDE SEQUENCE [LARGE SCALE GENOMIC DNA]</scope>
    <source>
        <strain evidence="1">AMDSBA3</strain>
    </source>
</reference>
<dbReference type="SUPFAM" id="SSF82784">
    <property type="entry name" value="OsmC-like"/>
    <property type="match status" value="1"/>
</dbReference>
<dbReference type="InterPro" id="IPR015946">
    <property type="entry name" value="KH_dom-like_a/b"/>
</dbReference>
<dbReference type="Proteomes" id="UP000241848">
    <property type="component" value="Unassembled WGS sequence"/>
</dbReference>
<accession>A0A2T2WI76</accession>
<evidence type="ECO:0000313" key="2">
    <source>
        <dbReference type="Proteomes" id="UP000241848"/>
    </source>
</evidence>
<dbReference type="PANTHER" id="PTHR42830:SF2">
    <property type="entry name" value="OSMC_OHR FAMILY PROTEIN"/>
    <property type="match status" value="1"/>
</dbReference>
<proteinExistence type="predicted"/>
<evidence type="ECO:0008006" key="3">
    <source>
        <dbReference type="Google" id="ProtNLM"/>
    </source>
</evidence>
<dbReference type="InterPro" id="IPR036102">
    <property type="entry name" value="OsmC/Ohrsf"/>
</dbReference>
<comment type="caution">
    <text evidence="1">The sequence shown here is derived from an EMBL/GenBank/DDBJ whole genome shotgun (WGS) entry which is preliminary data.</text>
</comment>
<name>A0A2T2WI76_9FIRM</name>
<evidence type="ECO:0000313" key="1">
    <source>
        <dbReference type="EMBL" id="PSR21943.1"/>
    </source>
</evidence>